<dbReference type="FunFam" id="1.10.1650.10:FF:000001">
    <property type="entry name" value="Ribosomal protein L19"/>
    <property type="match status" value="1"/>
</dbReference>
<comment type="similarity">
    <text evidence="1">Belongs to the eukaryotic ribosomal protein eL19 family.</text>
</comment>
<dbReference type="Gene3D" id="1.10.1650.10">
    <property type="match status" value="1"/>
</dbReference>
<dbReference type="GO" id="GO:0003723">
    <property type="term" value="F:RNA binding"/>
    <property type="evidence" value="ECO:0007669"/>
    <property type="project" value="InterPro"/>
</dbReference>
<dbReference type="GO" id="GO:0006412">
    <property type="term" value="P:translation"/>
    <property type="evidence" value="ECO:0007669"/>
    <property type="project" value="InterPro"/>
</dbReference>
<dbReference type="Proteomes" id="UP000306102">
    <property type="component" value="Unassembled WGS sequence"/>
</dbReference>
<dbReference type="GO" id="GO:0003735">
    <property type="term" value="F:structural constituent of ribosome"/>
    <property type="evidence" value="ECO:0007669"/>
    <property type="project" value="InterPro"/>
</dbReference>
<reference evidence="5 6" key="1">
    <citation type="journal article" date="2018" name="Proc. Natl. Acad. Sci. U.S.A.">
        <title>Draft genome sequence of Camellia sinensis var. sinensis provides insights into the evolution of the tea genome and tea quality.</title>
        <authorList>
            <person name="Wei C."/>
            <person name="Yang H."/>
            <person name="Wang S."/>
            <person name="Zhao J."/>
            <person name="Liu C."/>
            <person name="Gao L."/>
            <person name="Xia E."/>
            <person name="Lu Y."/>
            <person name="Tai Y."/>
            <person name="She G."/>
            <person name="Sun J."/>
            <person name="Cao H."/>
            <person name="Tong W."/>
            <person name="Gao Q."/>
            <person name="Li Y."/>
            <person name="Deng W."/>
            <person name="Jiang X."/>
            <person name="Wang W."/>
            <person name="Chen Q."/>
            <person name="Zhang S."/>
            <person name="Li H."/>
            <person name="Wu J."/>
            <person name="Wang P."/>
            <person name="Li P."/>
            <person name="Shi C."/>
            <person name="Zheng F."/>
            <person name="Jian J."/>
            <person name="Huang B."/>
            <person name="Shan D."/>
            <person name="Shi M."/>
            <person name="Fang C."/>
            <person name="Yue Y."/>
            <person name="Li F."/>
            <person name="Li D."/>
            <person name="Wei S."/>
            <person name="Han B."/>
            <person name="Jiang C."/>
            <person name="Yin Y."/>
            <person name="Xia T."/>
            <person name="Zhang Z."/>
            <person name="Bennetzen J.L."/>
            <person name="Zhao S."/>
            <person name="Wan X."/>
        </authorList>
    </citation>
    <scope>NUCLEOTIDE SEQUENCE [LARGE SCALE GENOMIC DNA]</scope>
    <source>
        <strain evidence="6">cv. Shuchazao</strain>
        <tissue evidence="5">Leaf</tissue>
    </source>
</reference>
<dbReference type="InterPro" id="IPR035970">
    <property type="entry name" value="60S_ribosomal_eL19_sf"/>
</dbReference>
<dbReference type="SUPFAM" id="SSF48140">
    <property type="entry name" value="Ribosomal protein L19 (L19e)"/>
    <property type="match status" value="1"/>
</dbReference>
<keyword evidence="2" id="KW-0689">Ribosomal protein</keyword>
<dbReference type="InterPro" id="IPR039547">
    <property type="entry name" value="Ribosomal_eL19"/>
</dbReference>
<dbReference type="EMBL" id="SDRB02012896">
    <property type="protein sequence ID" value="THF96452.1"/>
    <property type="molecule type" value="Genomic_DNA"/>
</dbReference>
<name>A0A4S4D2G4_CAMSN</name>
<evidence type="ECO:0000313" key="5">
    <source>
        <dbReference type="EMBL" id="THF96452.1"/>
    </source>
</evidence>
<dbReference type="SUPFAM" id="SSF56112">
    <property type="entry name" value="Protein kinase-like (PK-like)"/>
    <property type="match status" value="1"/>
</dbReference>
<dbReference type="InterPro" id="IPR057259">
    <property type="entry name" value="Ribosomal_L19e"/>
</dbReference>
<dbReference type="InterPro" id="IPR011009">
    <property type="entry name" value="Kinase-like_dom_sf"/>
</dbReference>
<dbReference type="SMART" id="SM01416">
    <property type="entry name" value="Ribosomal_L19e"/>
    <property type="match status" value="1"/>
</dbReference>
<keyword evidence="6" id="KW-1185">Reference proteome</keyword>
<gene>
    <name evidence="5" type="ORF">TEA_020639</name>
</gene>
<accession>A0A4S4D2G4</accession>
<organism evidence="5 6">
    <name type="scientific">Camellia sinensis var. sinensis</name>
    <name type="common">China tea</name>
    <dbReference type="NCBI Taxonomy" id="542762"/>
    <lineage>
        <taxon>Eukaryota</taxon>
        <taxon>Viridiplantae</taxon>
        <taxon>Streptophyta</taxon>
        <taxon>Embryophyta</taxon>
        <taxon>Tracheophyta</taxon>
        <taxon>Spermatophyta</taxon>
        <taxon>Magnoliopsida</taxon>
        <taxon>eudicotyledons</taxon>
        <taxon>Gunneridae</taxon>
        <taxon>Pentapetalae</taxon>
        <taxon>asterids</taxon>
        <taxon>Ericales</taxon>
        <taxon>Theaceae</taxon>
        <taxon>Camellia</taxon>
    </lineage>
</organism>
<dbReference type="InterPro" id="IPR000196">
    <property type="entry name" value="Ribosomal_eL19_dom"/>
</dbReference>
<feature type="domain" description="Large ribosomal subunit protein eL19" evidence="4">
    <location>
        <begin position="95"/>
        <end position="176"/>
    </location>
</feature>
<keyword evidence="3" id="KW-0687">Ribonucleoprotein</keyword>
<sequence>MSQPPQAPPTASREFRDFINCCLQRDPSQRWPAGKLLNHPFITHNTTTPGAAAAVNSSNQVHQPHCSLPTPLHQGSPPTPPPPFLILLFGELMVSLKLQKRLAASVLKYGRGTIWLDPNEVNEISMANSRQPIRKLVKDGFVIRNPTKLHSRSRARRMNDADSRPVVVFSTMRAMFL</sequence>
<dbReference type="Pfam" id="PF01280">
    <property type="entry name" value="Ribosomal_L19e"/>
    <property type="match status" value="1"/>
</dbReference>
<dbReference type="Gene3D" id="1.10.510.10">
    <property type="entry name" value="Transferase(Phosphotransferase) domain 1"/>
    <property type="match status" value="1"/>
</dbReference>
<dbReference type="AlphaFoldDB" id="A0A4S4D2G4"/>
<dbReference type="STRING" id="542762.A0A4S4D2G4"/>
<dbReference type="GO" id="GO:0022625">
    <property type="term" value="C:cytosolic large ribosomal subunit"/>
    <property type="evidence" value="ECO:0007669"/>
    <property type="project" value="InterPro"/>
</dbReference>
<proteinExistence type="inferred from homology"/>
<dbReference type="InterPro" id="IPR015972">
    <property type="entry name" value="Ribosomal_eL19_dom1"/>
</dbReference>
<evidence type="ECO:0000313" key="6">
    <source>
        <dbReference type="Proteomes" id="UP000306102"/>
    </source>
</evidence>
<evidence type="ECO:0000256" key="2">
    <source>
        <dbReference type="ARBA" id="ARBA00022980"/>
    </source>
</evidence>
<comment type="caution">
    <text evidence="5">The sequence shown here is derived from an EMBL/GenBank/DDBJ whole genome shotgun (WGS) entry which is preliminary data.</text>
</comment>
<evidence type="ECO:0000256" key="3">
    <source>
        <dbReference type="ARBA" id="ARBA00023274"/>
    </source>
</evidence>
<evidence type="ECO:0000256" key="1">
    <source>
        <dbReference type="ARBA" id="ARBA00011082"/>
    </source>
</evidence>
<dbReference type="PANTHER" id="PTHR10722">
    <property type="entry name" value="60S RIBOSOMAL PROTEIN L19"/>
    <property type="match status" value="1"/>
</dbReference>
<protein>
    <recommendedName>
        <fullName evidence="4">Large ribosomal subunit protein eL19 domain-containing protein</fullName>
    </recommendedName>
</protein>
<evidence type="ECO:0000259" key="4">
    <source>
        <dbReference type="SMART" id="SM01416"/>
    </source>
</evidence>